<gene>
    <name evidence="1" type="ORF">SAMN05660461_0367</name>
</gene>
<accession>A0A1T5N4H3</accession>
<organism evidence="1 2">
    <name type="scientific">Chitinophaga ginsengisegetis</name>
    <dbReference type="NCBI Taxonomy" id="393003"/>
    <lineage>
        <taxon>Bacteria</taxon>
        <taxon>Pseudomonadati</taxon>
        <taxon>Bacteroidota</taxon>
        <taxon>Chitinophagia</taxon>
        <taxon>Chitinophagales</taxon>
        <taxon>Chitinophagaceae</taxon>
        <taxon>Chitinophaga</taxon>
    </lineage>
</organism>
<dbReference type="STRING" id="393003.SAMN05660461_0367"/>
<evidence type="ECO:0000313" key="2">
    <source>
        <dbReference type="Proteomes" id="UP000190166"/>
    </source>
</evidence>
<dbReference type="RefSeq" id="WP_079467706.1">
    <property type="nucleotide sequence ID" value="NZ_FUZZ01000001.1"/>
</dbReference>
<reference evidence="2" key="1">
    <citation type="submission" date="2017-02" db="EMBL/GenBank/DDBJ databases">
        <authorList>
            <person name="Varghese N."/>
            <person name="Submissions S."/>
        </authorList>
    </citation>
    <scope>NUCLEOTIDE SEQUENCE [LARGE SCALE GENOMIC DNA]</scope>
    <source>
        <strain evidence="2">DSM 18108</strain>
    </source>
</reference>
<proteinExistence type="predicted"/>
<protein>
    <submittedName>
        <fullName evidence="1">Uncharacterized protein</fullName>
    </submittedName>
</protein>
<evidence type="ECO:0000313" key="1">
    <source>
        <dbReference type="EMBL" id="SKC95392.1"/>
    </source>
</evidence>
<dbReference type="Proteomes" id="UP000190166">
    <property type="component" value="Unassembled WGS sequence"/>
</dbReference>
<dbReference type="InterPro" id="IPR003787">
    <property type="entry name" value="Sulphur_relay_DsrE/F-like"/>
</dbReference>
<dbReference type="PANTHER" id="PTHR37691:SF1">
    <property type="entry name" value="BLR3518 PROTEIN"/>
    <property type="match status" value="1"/>
</dbReference>
<dbReference type="SUPFAM" id="SSF75169">
    <property type="entry name" value="DsrEFH-like"/>
    <property type="match status" value="1"/>
</dbReference>
<name>A0A1T5N4H3_9BACT</name>
<keyword evidence="2" id="KW-1185">Reference proteome</keyword>
<dbReference type="Gene3D" id="3.40.1260.10">
    <property type="entry name" value="DsrEFH-like"/>
    <property type="match status" value="1"/>
</dbReference>
<sequence>MQVVFQITSGERDAQLSMLGQLNNLLNYTNERKTRIAIEVVVHGHAWNLLLPDGHPFPEKISALHGQSVRFLICRNTLNSRQLATDQLFPFVEVVPAAVAHLVERQQEGWAYIRC</sequence>
<dbReference type="AlphaFoldDB" id="A0A1T5N4H3"/>
<dbReference type="InterPro" id="IPR027396">
    <property type="entry name" value="DsrEFH-like"/>
</dbReference>
<dbReference type="EMBL" id="FUZZ01000001">
    <property type="protein sequence ID" value="SKC95392.1"/>
    <property type="molecule type" value="Genomic_DNA"/>
</dbReference>
<dbReference type="Pfam" id="PF02635">
    <property type="entry name" value="DsrE"/>
    <property type="match status" value="1"/>
</dbReference>
<dbReference type="PANTHER" id="PTHR37691">
    <property type="entry name" value="BLR3518 PROTEIN"/>
    <property type="match status" value="1"/>
</dbReference>